<keyword evidence="3" id="KW-0813">Transport</keyword>
<sequence length="503" mass="58031">MEMKLPKSSYNWTSILGASIAVIAFFLIVFFFVISVLFDQGSSYMGLIIYIVLPIFMVIGMLLIPIGMLIQIRRNKKQMFISEDMKWPRVDLNDQKHRNAFSLFVIISFIFLFLSSIGSYEAFVYSESVPFCGTLCHEVMEPEYVTYQKSAHAKVACVECHVGEGADWYMRSKLSGLYQVYAVTVNNFPRPIPTPLANLRPARETCEHCHWPEKFYPNRIKNERHFLADENNTEWNIQLTMKTGPDHHTQKLSEGIHWHINPNVKIEFMSADNKSEYIQWIKYTNKATGEELIFEDTMMEPDSTFFADGKLHEMDCMDCHNRPSHGYLSPPDFVDAAMSSKEVDPQIPYIKLAAMEALKATYTTKDSADLLIKQTVLNFYKENYPDKGAEHEANILKAIEGIKIAYHQNTFPEMNVRWDAYPNHKSHMETQGCFRCHDNNHSTKDGRIISKDCNLCHSITAQGKPDSLQMAFTNQKMEFIHPVDIGTDWKEYSCVDCHAYLYP</sequence>
<keyword evidence="7" id="KW-0479">Metal-binding</keyword>
<dbReference type="InterPro" id="IPR036280">
    <property type="entry name" value="Multihaem_cyt_sf"/>
</dbReference>
<feature type="transmembrane region" description="Helical" evidence="12">
    <location>
        <begin position="12"/>
        <end position="38"/>
    </location>
</feature>
<proteinExistence type="inferred from homology"/>
<evidence type="ECO:0000256" key="11">
    <source>
        <dbReference type="ARBA" id="ARBA00023136"/>
    </source>
</evidence>
<evidence type="ECO:0000256" key="3">
    <source>
        <dbReference type="ARBA" id="ARBA00022448"/>
    </source>
</evidence>
<evidence type="ECO:0000256" key="1">
    <source>
        <dbReference type="ARBA" id="ARBA00004236"/>
    </source>
</evidence>
<dbReference type="Pfam" id="PF03264">
    <property type="entry name" value="Cytochrom_NNT"/>
    <property type="match status" value="1"/>
</dbReference>
<dbReference type="InterPro" id="IPR038266">
    <property type="entry name" value="NapC/NirT_cytc_sf"/>
</dbReference>
<comment type="similarity">
    <text evidence="2">Belongs to the NapC/NirT/NrfH family.</text>
</comment>
<organism evidence="14 17">
    <name type="scientific">Labilibaculum euxinus</name>
    <dbReference type="NCBI Taxonomy" id="2686357"/>
    <lineage>
        <taxon>Bacteria</taxon>
        <taxon>Pseudomonadati</taxon>
        <taxon>Bacteroidota</taxon>
        <taxon>Bacteroidia</taxon>
        <taxon>Marinilabiliales</taxon>
        <taxon>Marinifilaceae</taxon>
        <taxon>Labilibaculum</taxon>
    </lineage>
</organism>
<evidence type="ECO:0000256" key="8">
    <source>
        <dbReference type="ARBA" id="ARBA00022982"/>
    </source>
</evidence>
<dbReference type="Proteomes" id="UP000462449">
    <property type="component" value="Unassembled WGS sequence"/>
</dbReference>
<protein>
    <submittedName>
        <fullName evidence="14">Cytochrome C</fullName>
    </submittedName>
</protein>
<dbReference type="EMBL" id="QTZN02000027">
    <property type="protein sequence ID" value="MVB07779.1"/>
    <property type="molecule type" value="Genomic_DNA"/>
</dbReference>
<evidence type="ECO:0000256" key="7">
    <source>
        <dbReference type="ARBA" id="ARBA00022723"/>
    </source>
</evidence>
<evidence type="ECO:0000313" key="14">
    <source>
        <dbReference type="EMBL" id="MUP38574.1"/>
    </source>
</evidence>
<evidence type="ECO:0000256" key="10">
    <source>
        <dbReference type="ARBA" id="ARBA00023004"/>
    </source>
</evidence>
<dbReference type="PANTHER" id="PTHR30333:SF1">
    <property type="entry name" value="CYTOCHROME C-TYPE PROTEIN NAPC"/>
    <property type="match status" value="1"/>
</dbReference>
<keyword evidence="5" id="KW-0349">Heme</keyword>
<keyword evidence="10" id="KW-0408">Iron</keyword>
<evidence type="ECO:0000256" key="4">
    <source>
        <dbReference type="ARBA" id="ARBA00022475"/>
    </source>
</evidence>
<comment type="caution">
    <text evidence="14">The sequence shown here is derived from an EMBL/GenBank/DDBJ whole genome shotgun (WGS) entry which is preliminary data.</text>
</comment>
<feature type="domain" description="NapC/NirT cytochrome c N-terminal" evidence="13">
    <location>
        <begin position="100"/>
        <end position="188"/>
    </location>
</feature>
<dbReference type="SUPFAM" id="SSF48695">
    <property type="entry name" value="Multiheme cytochromes"/>
    <property type="match status" value="1"/>
</dbReference>
<dbReference type="GO" id="GO:0005886">
    <property type="term" value="C:plasma membrane"/>
    <property type="evidence" value="ECO:0007669"/>
    <property type="project" value="UniProtKB-SubCell"/>
</dbReference>
<keyword evidence="9 12" id="KW-1133">Transmembrane helix</keyword>
<evidence type="ECO:0000313" key="16">
    <source>
        <dbReference type="Proteomes" id="UP000285951"/>
    </source>
</evidence>
<evidence type="ECO:0000256" key="5">
    <source>
        <dbReference type="ARBA" id="ARBA00022617"/>
    </source>
</evidence>
<keyword evidence="11 12" id="KW-0472">Membrane</keyword>
<comment type="subcellular location">
    <subcellularLocation>
        <location evidence="1">Cell membrane</location>
    </subcellularLocation>
</comment>
<accession>A0A7M4D7E5</accession>
<evidence type="ECO:0000259" key="13">
    <source>
        <dbReference type="Pfam" id="PF03264"/>
    </source>
</evidence>
<evidence type="ECO:0000256" key="6">
    <source>
        <dbReference type="ARBA" id="ARBA00022692"/>
    </source>
</evidence>
<keyword evidence="4" id="KW-1003">Cell membrane</keyword>
<dbReference type="GO" id="GO:0009055">
    <property type="term" value="F:electron transfer activity"/>
    <property type="evidence" value="ECO:0007669"/>
    <property type="project" value="TreeGrafter"/>
</dbReference>
<keyword evidence="16" id="KW-1185">Reference proteome</keyword>
<evidence type="ECO:0000313" key="17">
    <source>
        <dbReference type="Proteomes" id="UP000462449"/>
    </source>
</evidence>
<reference evidence="14 17" key="2">
    <citation type="submission" date="2019-12" db="EMBL/GenBank/DDBJ databases">
        <title>Draft genome sequence of Labilibaculum sp. strain 44 isolated from deep waters of Black Sea.</title>
        <authorList>
            <person name="Yadav S."/>
            <person name="Villanueva L."/>
        </authorList>
    </citation>
    <scope>NUCLEOTIDE SEQUENCE [LARGE SCALE GENOMIC DNA]</scope>
    <source>
        <strain evidence="14 17">44</strain>
    </source>
</reference>
<dbReference type="CDD" id="cd08168">
    <property type="entry name" value="Cytochrom_C3"/>
    <property type="match status" value="1"/>
</dbReference>
<dbReference type="AlphaFoldDB" id="A0A7M4D7E5"/>
<gene>
    <name evidence="15" type="ORF">DWB62_012180</name>
    <name evidence="14" type="ORF">GNY23_12180</name>
</gene>
<dbReference type="GO" id="GO:0009061">
    <property type="term" value="P:anaerobic respiration"/>
    <property type="evidence" value="ECO:0007669"/>
    <property type="project" value="TreeGrafter"/>
</dbReference>
<evidence type="ECO:0000256" key="2">
    <source>
        <dbReference type="ARBA" id="ARBA00007395"/>
    </source>
</evidence>
<reference evidence="15 16" key="1">
    <citation type="submission" date="2019-11" db="EMBL/GenBank/DDBJ databases">
        <title>Draft genome sequence of Labilibaculum sp. strain SYP isolated from Black Sea.</title>
        <authorList>
            <person name="Yadav S."/>
            <person name="Villanueva L."/>
        </authorList>
    </citation>
    <scope>NUCLEOTIDE SEQUENCE [LARGE SCALE GENOMIC DNA]</scope>
    <source>
        <strain evidence="15 16">44</strain>
    </source>
</reference>
<dbReference type="InterPro" id="IPR051174">
    <property type="entry name" value="Cytochrome_c-type_ET"/>
</dbReference>
<dbReference type="PANTHER" id="PTHR30333">
    <property type="entry name" value="CYTOCHROME C-TYPE PROTEIN"/>
    <property type="match status" value="1"/>
</dbReference>
<keyword evidence="6 12" id="KW-0812">Transmembrane</keyword>
<name>A0A7M4D7E5_9BACT</name>
<evidence type="ECO:0000256" key="9">
    <source>
        <dbReference type="ARBA" id="ARBA00022989"/>
    </source>
</evidence>
<dbReference type="InterPro" id="IPR005126">
    <property type="entry name" value="NapC/NirT_cyt_c_N"/>
</dbReference>
<keyword evidence="8" id="KW-0249">Electron transport</keyword>
<feature type="transmembrane region" description="Helical" evidence="12">
    <location>
        <begin position="100"/>
        <end position="120"/>
    </location>
</feature>
<dbReference type="Proteomes" id="UP000285951">
    <property type="component" value="Unassembled WGS sequence"/>
</dbReference>
<dbReference type="EMBL" id="WOTW01000027">
    <property type="protein sequence ID" value="MUP38574.1"/>
    <property type="molecule type" value="Genomic_DNA"/>
</dbReference>
<dbReference type="GO" id="GO:0046872">
    <property type="term" value="F:metal ion binding"/>
    <property type="evidence" value="ECO:0007669"/>
    <property type="project" value="UniProtKB-KW"/>
</dbReference>
<feature type="transmembrane region" description="Helical" evidence="12">
    <location>
        <begin position="44"/>
        <end position="70"/>
    </location>
</feature>
<dbReference type="Gene3D" id="1.10.3820.10">
    <property type="entry name" value="Di-heme elbow motif domain"/>
    <property type="match status" value="1"/>
</dbReference>
<evidence type="ECO:0000313" key="15">
    <source>
        <dbReference type="EMBL" id="MVB07779.1"/>
    </source>
</evidence>
<evidence type="ECO:0000256" key="12">
    <source>
        <dbReference type="SAM" id="Phobius"/>
    </source>
</evidence>